<organism evidence="10 11">
    <name type="scientific">Pseudothauera nasutitermitis</name>
    <dbReference type="NCBI Taxonomy" id="2565930"/>
    <lineage>
        <taxon>Bacteria</taxon>
        <taxon>Pseudomonadati</taxon>
        <taxon>Pseudomonadota</taxon>
        <taxon>Betaproteobacteria</taxon>
        <taxon>Rhodocyclales</taxon>
        <taxon>Zoogloeaceae</taxon>
        <taxon>Pseudothauera</taxon>
    </lineage>
</organism>
<feature type="transmembrane region" description="Helical" evidence="7">
    <location>
        <begin position="21"/>
        <end position="41"/>
    </location>
</feature>
<reference evidence="10 11" key="1">
    <citation type="submission" date="2019-04" db="EMBL/GenBank/DDBJ databases">
        <title>Azoarcus nasutitermitis sp. nov. isolated from termite nest.</title>
        <authorList>
            <person name="Lin S.-Y."/>
            <person name="Hameed A."/>
            <person name="Hsu Y.-H."/>
            <person name="Young C.-C."/>
        </authorList>
    </citation>
    <scope>NUCLEOTIDE SEQUENCE [LARGE SCALE GENOMIC DNA]</scope>
    <source>
        <strain evidence="10 11">CC-YHH838</strain>
    </source>
</reference>
<proteinExistence type="inferred from homology"/>
<dbReference type="Pfam" id="PF12704">
    <property type="entry name" value="MacB_PCD"/>
    <property type="match status" value="1"/>
</dbReference>
<feature type="transmembrane region" description="Helical" evidence="7">
    <location>
        <begin position="271"/>
        <end position="304"/>
    </location>
</feature>
<sequence length="402" mass="41665">MHTADTLRFATRAAAGNLLRTALMVLAMAIGVAAVVVLTALGDGARRYVVGEFGALGSNLIIVLPGRSETGGINPGSFVTATPRDLTVEDAEALLRSPWVARIAPLSVGSGEISTGGRLREVTVVGTSADFTVVRQLDVAAGSFLPREDLRRSTNVAVIGATIQRELFGVEPAVGRLVRIGDRRFRVIGVMAAAGQGLGMNTDEMVIVPVGAALAIFDTNTLFRILVEARDRGALEAAKADIAEIIRSRHAGEEDVTLLTQDAVLATFDRILATLTLAVAGIAAISLAVAGILVMNVMLVSVTQRTAEIGLLKALGAEPRTIRRVFLAEAALLSLAGGLAGLALGHGGAALLRLAWPVLPAWPPDWAVAAGLGTALVTGVLFGVLPARRAARLDPVQALGKK</sequence>
<dbReference type="InterPro" id="IPR003838">
    <property type="entry name" value="ABC3_permease_C"/>
</dbReference>
<accession>A0A4S4AM60</accession>
<dbReference type="PANTHER" id="PTHR30572">
    <property type="entry name" value="MEMBRANE COMPONENT OF TRANSPORTER-RELATED"/>
    <property type="match status" value="1"/>
</dbReference>
<evidence type="ECO:0000313" key="10">
    <source>
        <dbReference type="EMBL" id="THF60574.1"/>
    </source>
</evidence>
<evidence type="ECO:0000256" key="5">
    <source>
        <dbReference type="ARBA" id="ARBA00023136"/>
    </source>
</evidence>
<feature type="domain" description="MacB-like periplasmic core" evidence="9">
    <location>
        <begin position="21"/>
        <end position="244"/>
    </location>
</feature>
<comment type="caution">
    <text evidence="10">The sequence shown here is derived from an EMBL/GenBank/DDBJ whole genome shotgun (WGS) entry which is preliminary data.</text>
</comment>
<gene>
    <name evidence="10" type="ORF">E6C76_21775</name>
</gene>
<evidence type="ECO:0000256" key="3">
    <source>
        <dbReference type="ARBA" id="ARBA00022692"/>
    </source>
</evidence>
<dbReference type="EMBL" id="SSOC01000012">
    <property type="protein sequence ID" value="THF60574.1"/>
    <property type="molecule type" value="Genomic_DNA"/>
</dbReference>
<protein>
    <submittedName>
        <fullName evidence="10">FtsX-like permease family protein</fullName>
    </submittedName>
</protein>
<dbReference type="Pfam" id="PF02687">
    <property type="entry name" value="FtsX"/>
    <property type="match status" value="1"/>
</dbReference>
<feature type="domain" description="ABC3 transporter permease C-terminal" evidence="8">
    <location>
        <begin position="282"/>
        <end position="395"/>
    </location>
</feature>
<feature type="transmembrane region" description="Helical" evidence="7">
    <location>
        <begin position="325"/>
        <end position="346"/>
    </location>
</feature>
<comment type="subcellular location">
    <subcellularLocation>
        <location evidence="1">Cell membrane</location>
        <topology evidence="1">Multi-pass membrane protein</topology>
    </subcellularLocation>
</comment>
<dbReference type="AlphaFoldDB" id="A0A4S4AM60"/>
<keyword evidence="5 7" id="KW-0472">Membrane</keyword>
<evidence type="ECO:0000313" key="11">
    <source>
        <dbReference type="Proteomes" id="UP000308430"/>
    </source>
</evidence>
<comment type="similarity">
    <text evidence="6">Belongs to the ABC-4 integral membrane protein family.</text>
</comment>
<dbReference type="Proteomes" id="UP000308430">
    <property type="component" value="Unassembled WGS sequence"/>
</dbReference>
<evidence type="ECO:0000256" key="2">
    <source>
        <dbReference type="ARBA" id="ARBA00022475"/>
    </source>
</evidence>
<evidence type="ECO:0000259" key="9">
    <source>
        <dbReference type="Pfam" id="PF12704"/>
    </source>
</evidence>
<dbReference type="RefSeq" id="WP_136350377.1">
    <property type="nucleotide sequence ID" value="NZ_SSOC01000012.1"/>
</dbReference>
<evidence type="ECO:0000256" key="1">
    <source>
        <dbReference type="ARBA" id="ARBA00004651"/>
    </source>
</evidence>
<keyword evidence="4 7" id="KW-1133">Transmembrane helix</keyword>
<keyword evidence="2" id="KW-1003">Cell membrane</keyword>
<dbReference type="InterPro" id="IPR025857">
    <property type="entry name" value="MacB_PCD"/>
</dbReference>
<name>A0A4S4AM60_9RHOO</name>
<evidence type="ECO:0000256" key="4">
    <source>
        <dbReference type="ARBA" id="ARBA00022989"/>
    </source>
</evidence>
<dbReference type="GO" id="GO:0022857">
    <property type="term" value="F:transmembrane transporter activity"/>
    <property type="evidence" value="ECO:0007669"/>
    <property type="project" value="TreeGrafter"/>
</dbReference>
<keyword evidence="3 7" id="KW-0812">Transmembrane</keyword>
<evidence type="ECO:0000256" key="6">
    <source>
        <dbReference type="ARBA" id="ARBA00038076"/>
    </source>
</evidence>
<dbReference type="OrthoDB" id="4814201at2"/>
<feature type="transmembrane region" description="Helical" evidence="7">
    <location>
        <begin position="366"/>
        <end position="385"/>
    </location>
</feature>
<dbReference type="InterPro" id="IPR050250">
    <property type="entry name" value="Macrolide_Exporter_MacB"/>
</dbReference>
<dbReference type="GO" id="GO:0005886">
    <property type="term" value="C:plasma membrane"/>
    <property type="evidence" value="ECO:0007669"/>
    <property type="project" value="UniProtKB-SubCell"/>
</dbReference>
<evidence type="ECO:0000259" key="8">
    <source>
        <dbReference type="Pfam" id="PF02687"/>
    </source>
</evidence>
<dbReference type="PANTHER" id="PTHR30572:SF4">
    <property type="entry name" value="ABC TRANSPORTER PERMEASE YTRF"/>
    <property type="match status" value="1"/>
</dbReference>
<keyword evidence="11" id="KW-1185">Reference proteome</keyword>
<evidence type="ECO:0000256" key="7">
    <source>
        <dbReference type="SAM" id="Phobius"/>
    </source>
</evidence>